<keyword evidence="1" id="KW-0472">Membrane</keyword>
<evidence type="ECO:0000313" key="2">
    <source>
        <dbReference type="EMBL" id="MCX2972797.1"/>
    </source>
</evidence>
<keyword evidence="1" id="KW-0812">Transmembrane</keyword>
<dbReference type="RefSeq" id="WP_279251761.1">
    <property type="nucleotide sequence ID" value="NZ_SHNP01000001.1"/>
</dbReference>
<name>A0ABT3STY4_9GAMM</name>
<evidence type="ECO:0000256" key="1">
    <source>
        <dbReference type="SAM" id="Phobius"/>
    </source>
</evidence>
<proteinExistence type="predicted"/>
<feature type="transmembrane region" description="Helical" evidence="1">
    <location>
        <begin position="12"/>
        <end position="34"/>
    </location>
</feature>
<accession>A0ABT3STY4</accession>
<feature type="transmembrane region" description="Helical" evidence="1">
    <location>
        <begin position="54"/>
        <end position="73"/>
    </location>
</feature>
<sequence>MSTSDSGGFLPIDWRVAFGLSVTLLWISTGLLYLLQVVGWGNFVHLPTADIGSFLEGAFAPLAFLWLVIGHFMQQKEITANTKAISIQEQSARRLEVHSQRDSYFKLSELVQEQLGTIAAFHYMSVCGPTGTEEISGEEFSEQRHRTATGDHSWFIRKMISLAVTNRKDMTILCEIFYGTDIRERHSENFARTFRKLLNNAAAVDTDDMVVDALLNGSAAGLLFRIIQHVHGEEQIDGLMGFPTVNGPRV</sequence>
<dbReference type="Proteomes" id="UP001143307">
    <property type="component" value="Unassembled WGS sequence"/>
</dbReference>
<evidence type="ECO:0000313" key="3">
    <source>
        <dbReference type="Proteomes" id="UP001143307"/>
    </source>
</evidence>
<reference evidence="2" key="1">
    <citation type="submission" date="2019-02" db="EMBL/GenBank/DDBJ databases">
        <authorList>
            <person name="Li S.-H."/>
        </authorList>
    </citation>
    <scope>NUCLEOTIDE SEQUENCE</scope>
    <source>
        <strain evidence="2">IMCC8485</strain>
    </source>
</reference>
<keyword evidence="1" id="KW-1133">Transmembrane helix</keyword>
<keyword evidence="3" id="KW-1185">Reference proteome</keyword>
<organism evidence="2 3">
    <name type="scientific">Candidatus Seongchinamella marina</name>
    <dbReference type="NCBI Taxonomy" id="2518990"/>
    <lineage>
        <taxon>Bacteria</taxon>
        <taxon>Pseudomonadati</taxon>
        <taxon>Pseudomonadota</taxon>
        <taxon>Gammaproteobacteria</taxon>
        <taxon>Cellvibrionales</taxon>
        <taxon>Halieaceae</taxon>
        <taxon>Seongchinamella</taxon>
    </lineage>
</organism>
<protein>
    <submittedName>
        <fullName evidence="2">Uncharacterized protein</fullName>
    </submittedName>
</protein>
<dbReference type="EMBL" id="SHNP01000001">
    <property type="protein sequence ID" value="MCX2972797.1"/>
    <property type="molecule type" value="Genomic_DNA"/>
</dbReference>
<gene>
    <name evidence="2" type="ORF">EYC87_04260</name>
</gene>
<comment type="caution">
    <text evidence="2">The sequence shown here is derived from an EMBL/GenBank/DDBJ whole genome shotgun (WGS) entry which is preliminary data.</text>
</comment>